<dbReference type="GO" id="GO:0000287">
    <property type="term" value="F:magnesium ion binding"/>
    <property type="evidence" value="ECO:0007669"/>
    <property type="project" value="UniProtKB-UniRule"/>
</dbReference>
<dbReference type="PANTHER" id="PTHR11815:SF10">
    <property type="entry name" value="SUCCINATE--COA LIGASE [GDP-FORMING] SUBUNIT BETA, MITOCHONDRIAL"/>
    <property type="match status" value="1"/>
</dbReference>
<evidence type="ECO:0000256" key="5">
    <source>
        <dbReference type="ARBA" id="ARBA00022741"/>
    </source>
</evidence>
<feature type="binding site" evidence="7">
    <location>
        <position position="102"/>
    </location>
    <ligand>
        <name>ATP</name>
        <dbReference type="ChEBI" id="CHEBI:30616"/>
    </ligand>
</feature>
<comment type="caution">
    <text evidence="10">The sequence shown here is derived from an EMBL/GenBank/DDBJ whole genome shotgun (WGS) entry which is preliminary data.</text>
</comment>
<dbReference type="PIRSF" id="PIRSF001554">
    <property type="entry name" value="SucCS_beta"/>
    <property type="match status" value="1"/>
</dbReference>
<dbReference type="InterPro" id="IPR013650">
    <property type="entry name" value="ATP-grasp_succ-CoA_synth-type"/>
</dbReference>
<comment type="subunit">
    <text evidence="7">Heterotetramer of two alpha and two beta subunits.</text>
</comment>
<dbReference type="FunFam" id="3.30.470.20:FF:000002">
    <property type="entry name" value="Succinate--CoA ligase [ADP-forming] subunit beta"/>
    <property type="match status" value="1"/>
</dbReference>
<keyword evidence="5 7" id="KW-0547">Nucleotide-binding</keyword>
<proteinExistence type="inferred from homology"/>
<protein>
    <recommendedName>
        <fullName evidence="7">Succinate--CoA ligase [ADP-forming] subunit beta</fullName>
        <ecNumber evidence="7">6.2.1.5</ecNumber>
    </recommendedName>
    <alternativeName>
        <fullName evidence="7">Succinyl-CoA synthetase subunit beta</fullName>
        <shortName evidence="7">SCS-beta</shortName>
    </alternativeName>
</protein>
<comment type="cofactor">
    <cofactor evidence="7">
        <name>Mg(2+)</name>
        <dbReference type="ChEBI" id="CHEBI:18420"/>
    </cofactor>
    <text evidence="7">Binds 1 Mg(2+) ion per subunit.</text>
</comment>
<comment type="similarity">
    <text evidence="1 7">Belongs to the succinate/malate CoA ligase beta subunit family.</text>
</comment>
<evidence type="ECO:0000256" key="2">
    <source>
        <dbReference type="ARBA" id="ARBA00022532"/>
    </source>
</evidence>
<dbReference type="PROSITE" id="PS50975">
    <property type="entry name" value="ATP_GRASP"/>
    <property type="match status" value="1"/>
</dbReference>
<dbReference type="GO" id="GO:0006104">
    <property type="term" value="P:succinyl-CoA metabolic process"/>
    <property type="evidence" value="ECO:0007669"/>
    <property type="project" value="TreeGrafter"/>
</dbReference>
<dbReference type="InterPro" id="IPR013815">
    <property type="entry name" value="ATP_grasp_subdomain_1"/>
</dbReference>
<feature type="binding site" evidence="7">
    <location>
        <begin position="321"/>
        <end position="323"/>
    </location>
    <ligand>
        <name>substrate</name>
        <note>ligand shared with subunit alpha</note>
    </ligand>
</feature>
<dbReference type="Pfam" id="PF00549">
    <property type="entry name" value="Ligase_CoA"/>
    <property type="match status" value="1"/>
</dbReference>
<keyword evidence="6 7" id="KW-0460">Magnesium</keyword>
<comment type="catalytic activity">
    <reaction evidence="7">
        <text>succinate + ATP + CoA = succinyl-CoA + ADP + phosphate</text>
        <dbReference type="Rhea" id="RHEA:17661"/>
        <dbReference type="ChEBI" id="CHEBI:30031"/>
        <dbReference type="ChEBI" id="CHEBI:30616"/>
        <dbReference type="ChEBI" id="CHEBI:43474"/>
        <dbReference type="ChEBI" id="CHEBI:57287"/>
        <dbReference type="ChEBI" id="CHEBI:57292"/>
        <dbReference type="ChEBI" id="CHEBI:456216"/>
        <dbReference type="EC" id="6.2.1.5"/>
    </reaction>
</comment>
<dbReference type="InterPro" id="IPR005809">
    <property type="entry name" value="Succ_CoA_ligase-like_bsu"/>
</dbReference>
<evidence type="ECO:0000256" key="8">
    <source>
        <dbReference type="PROSITE-ProRule" id="PRU00409"/>
    </source>
</evidence>
<reference evidence="10" key="1">
    <citation type="journal article" date="2020" name="mSystems">
        <title>Genome- and Community-Level Interaction Insights into Carbon Utilization and Element Cycling Functions of Hydrothermarchaeota in Hydrothermal Sediment.</title>
        <authorList>
            <person name="Zhou Z."/>
            <person name="Liu Y."/>
            <person name="Xu W."/>
            <person name="Pan J."/>
            <person name="Luo Z.H."/>
            <person name="Li M."/>
        </authorList>
    </citation>
    <scope>NUCLEOTIDE SEQUENCE [LARGE SCALE GENOMIC DNA]</scope>
    <source>
        <strain evidence="10">HyVt-527</strain>
    </source>
</reference>
<dbReference type="Gene3D" id="3.40.50.261">
    <property type="entry name" value="Succinyl-CoA synthetase domains"/>
    <property type="match status" value="1"/>
</dbReference>
<dbReference type="EC" id="6.2.1.5" evidence="7"/>
<dbReference type="SUPFAM" id="SSF56059">
    <property type="entry name" value="Glutathione synthetase ATP-binding domain-like"/>
    <property type="match status" value="1"/>
</dbReference>
<dbReference type="FunFam" id="3.40.50.261:FF:000001">
    <property type="entry name" value="Succinate--CoA ligase [ADP-forming] subunit beta"/>
    <property type="match status" value="1"/>
</dbReference>
<feature type="binding site" evidence="7">
    <location>
        <position position="199"/>
    </location>
    <ligand>
        <name>Mg(2+)</name>
        <dbReference type="ChEBI" id="CHEBI:18420"/>
    </ligand>
</feature>
<dbReference type="Gene3D" id="3.30.1490.20">
    <property type="entry name" value="ATP-grasp fold, A domain"/>
    <property type="match status" value="1"/>
</dbReference>
<dbReference type="NCBIfam" id="TIGR01016">
    <property type="entry name" value="sucCoAbeta"/>
    <property type="match status" value="1"/>
</dbReference>
<evidence type="ECO:0000256" key="7">
    <source>
        <dbReference type="HAMAP-Rule" id="MF_00558"/>
    </source>
</evidence>
<dbReference type="GO" id="GO:0005524">
    <property type="term" value="F:ATP binding"/>
    <property type="evidence" value="ECO:0007669"/>
    <property type="project" value="UniProtKB-UniRule"/>
</dbReference>
<feature type="binding site" evidence="7">
    <location>
        <position position="264"/>
    </location>
    <ligand>
        <name>substrate</name>
        <note>ligand shared with subunit alpha</note>
    </ligand>
</feature>
<feature type="binding site" evidence="7">
    <location>
        <position position="107"/>
    </location>
    <ligand>
        <name>ATP</name>
        <dbReference type="ChEBI" id="CHEBI:30616"/>
    </ligand>
</feature>
<sequence>MKIHEYQAKEILRKYNVPVPEGHVAFTVDEAVDAAKRLPTKIAVVKAQIHAGGRGKGGGVKIAKSIDEVKELAKKMLGMTLVTHQTGPEGKVVKKLLIEQGIDIERELYLGMVLDRSASKFVMMASTEGGVEIEKVAAETPEKILKEWVDPRVGLQPFQARKLAFGLGLEGKQVNNAVKFMLALYQAFMANDCSLAEINPLVVTKQGDVLALDAKINFDDSALYRHPDLKELRDFDEEEPLEVEASRHNLNYIKLDGNVGCMVNGAGLAMATMDIIKLAGGEPANFLDVGGGANVDTVRNGFRIILSDPNVKAILINIFGGIVRCDRVAQGVIEAVKSIDVNVPIVIRLEGTNAEEAAVMLNESDLDFTVAKTLEEAAEKVVGVLKN</sequence>
<dbReference type="GO" id="GO:0004775">
    <property type="term" value="F:succinate-CoA ligase (ADP-forming) activity"/>
    <property type="evidence" value="ECO:0007669"/>
    <property type="project" value="UniProtKB-UniRule"/>
</dbReference>
<feature type="binding site" evidence="7">
    <location>
        <position position="213"/>
    </location>
    <ligand>
        <name>Mg(2+)</name>
        <dbReference type="ChEBI" id="CHEBI:18420"/>
    </ligand>
</feature>
<dbReference type="GO" id="GO:0006099">
    <property type="term" value="P:tricarboxylic acid cycle"/>
    <property type="evidence" value="ECO:0007669"/>
    <property type="project" value="UniProtKB-UniRule"/>
</dbReference>
<dbReference type="GO" id="GO:0042709">
    <property type="term" value="C:succinate-CoA ligase complex"/>
    <property type="evidence" value="ECO:0007669"/>
    <property type="project" value="TreeGrafter"/>
</dbReference>
<dbReference type="GO" id="GO:0005829">
    <property type="term" value="C:cytosol"/>
    <property type="evidence" value="ECO:0007669"/>
    <property type="project" value="TreeGrafter"/>
</dbReference>
<keyword evidence="7 8" id="KW-0067">ATP-binding</keyword>
<comment type="catalytic activity">
    <reaction evidence="7">
        <text>GTP + succinate + CoA = succinyl-CoA + GDP + phosphate</text>
        <dbReference type="Rhea" id="RHEA:22120"/>
        <dbReference type="ChEBI" id="CHEBI:30031"/>
        <dbReference type="ChEBI" id="CHEBI:37565"/>
        <dbReference type="ChEBI" id="CHEBI:43474"/>
        <dbReference type="ChEBI" id="CHEBI:57287"/>
        <dbReference type="ChEBI" id="CHEBI:57292"/>
        <dbReference type="ChEBI" id="CHEBI:58189"/>
    </reaction>
</comment>
<feature type="domain" description="ATP-grasp" evidence="9">
    <location>
        <begin position="9"/>
        <end position="227"/>
    </location>
</feature>
<comment type="function">
    <text evidence="7">Succinyl-CoA synthetase functions in the citric acid cycle (TCA), coupling the hydrolysis of succinyl-CoA to the synthesis of either ATP or GTP and thus represents the only step of substrate-level phosphorylation in the TCA. The beta subunit provides nucleotide specificity of the enzyme and binds the substrate succinate, while the binding sites for coenzyme A and phosphate are found in the alpha subunit.</text>
</comment>
<dbReference type="Gene3D" id="3.30.470.20">
    <property type="entry name" value="ATP-grasp fold, B domain"/>
    <property type="match status" value="1"/>
</dbReference>
<dbReference type="UniPathway" id="UPA00223">
    <property type="reaction ID" value="UER00999"/>
</dbReference>
<dbReference type="FunFam" id="3.30.1490.20:FF:000002">
    <property type="entry name" value="Succinate--CoA ligase [ADP-forming] subunit beta"/>
    <property type="match status" value="1"/>
</dbReference>
<dbReference type="PANTHER" id="PTHR11815">
    <property type="entry name" value="SUCCINYL-COA SYNTHETASE BETA CHAIN"/>
    <property type="match status" value="1"/>
</dbReference>
<feature type="binding site" evidence="7">
    <location>
        <begin position="53"/>
        <end position="55"/>
    </location>
    <ligand>
        <name>ATP</name>
        <dbReference type="ChEBI" id="CHEBI:30616"/>
    </ligand>
</feature>
<dbReference type="NCBIfam" id="NF001913">
    <property type="entry name" value="PRK00696.1"/>
    <property type="match status" value="1"/>
</dbReference>
<dbReference type="InterPro" id="IPR005811">
    <property type="entry name" value="SUCC_ACL_C"/>
</dbReference>
<gene>
    <name evidence="7" type="primary">sucC</name>
    <name evidence="10" type="ORF">ENJ89_11680</name>
</gene>
<keyword evidence="2 7" id="KW-0816">Tricarboxylic acid cycle</keyword>
<dbReference type="Pfam" id="PF08442">
    <property type="entry name" value="ATP-grasp_2"/>
    <property type="match status" value="1"/>
</dbReference>
<evidence type="ECO:0000313" key="10">
    <source>
        <dbReference type="EMBL" id="HHJ53848.1"/>
    </source>
</evidence>
<name>A0A7V5UFZ5_CALAY</name>
<dbReference type="InterPro" id="IPR017866">
    <property type="entry name" value="Succ-CoA_synthase_bsu_CS"/>
</dbReference>
<keyword evidence="3 7" id="KW-0436">Ligase</keyword>
<dbReference type="InterPro" id="IPR011761">
    <property type="entry name" value="ATP-grasp"/>
</dbReference>
<dbReference type="HAMAP" id="MF_00558">
    <property type="entry name" value="Succ_CoA_beta"/>
    <property type="match status" value="1"/>
</dbReference>
<dbReference type="InterPro" id="IPR016102">
    <property type="entry name" value="Succinyl-CoA_synth-like"/>
</dbReference>
<dbReference type="EMBL" id="DROD01000736">
    <property type="protein sequence ID" value="HHJ53848.1"/>
    <property type="molecule type" value="Genomic_DNA"/>
</dbReference>
<evidence type="ECO:0000256" key="1">
    <source>
        <dbReference type="ARBA" id="ARBA00009182"/>
    </source>
</evidence>
<organism evidence="10">
    <name type="scientific">Caldithrix abyssi</name>
    <dbReference type="NCBI Taxonomy" id="187145"/>
    <lineage>
        <taxon>Bacteria</taxon>
        <taxon>Pseudomonadati</taxon>
        <taxon>Calditrichota</taxon>
        <taxon>Calditrichia</taxon>
        <taxon>Calditrichales</taxon>
        <taxon>Calditrichaceae</taxon>
        <taxon>Caldithrix</taxon>
    </lineage>
</organism>
<evidence type="ECO:0000256" key="4">
    <source>
        <dbReference type="ARBA" id="ARBA00022723"/>
    </source>
</evidence>
<comment type="pathway">
    <text evidence="7">Carbohydrate metabolism; tricarboxylic acid cycle; succinate from succinyl-CoA (ligase route): step 1/1.</text>
</comment>
<dbReference type="PROSITE" id="PS01217">
    <property type="entry name" value="SUCCINYL_COA_LIG_3"/>
    <property type="match status" value="1"/>
</dbReference>
<accession>A0A7V5UFZ5</accession>
<feature type="binding site" evidence="7">
    <location>
        <position position="99"/>
    </location>
    <ligand>
        <name>ATP</name>
        <dbReference type="ChEBI" id="CHEBI:30616"/>
    </ligand>
</feature>
<evidence type="ECO:0000259" key="9">
    <source>
        <dbReference type="PROSITE" id="PS50975"/>
    </source>
</evidence>
<evidence type="ECO:0000256" key="3">
    <source>
        <dbReference type="ARBA" id="ARBA00022598"/>
    </source>
</evidence>
<dbReference type="Proteomes" id="UP000886124">
    <property type="component" value="Unassembled WGS sequence"/>
</dbReference>
<dbReference type="AlphaFoldDB" id="A0A7V5UFZ5"/>
<keyword evidence="4 7" id="KW-0479">Metal-binding</keyword>
<evidence type="ECO:0000256" key="6">
    <source>
        <dbReference type="ARBA" id="ARBA00022842"/>
    </source>
</evidence>
<feature type="binding site" evidence="7">
    <location>
        <position position="46"/>
    </location>
    <ligand>
        <name>ATP</name>
        <dbReference type="ChEBI" id="CHEBI:30616"/>
    </ligand>
</feature>
<dbReference type="SUPFAM" id="SSF52210">
    <property type="entry name" value="Succinyl-CoA synthetase domains"/>
    <property type="match status" value="1"/>
</dbReference>